<keyword evidence="1" id="KW-0479">Metal-binding</keyword>
<dbReference type="Proteomes" id="UP001358586">
    <property type="component" value="Chromosome 10"/>
</dbReference>
<comment type="caution">
    <text evidence="3">The sequence shown here is derived from an EMBL/GenBank/DDBJ whole genome shotgun (WGS) entry which is preliminary data.</text>
</comment>
<dbReference type="InterPro" id="IPR001878">
    <property type="entry name" value="Znf_CCHC"/>
</dbReference>
<dbReference type="EMBL" id="JARKNE010000010">
    <property type="protein sequence ID" value="KAK5793041.1"/>
    <property type="molecule type" value="Genomic_DNA"/>
</dbReference>
<protein>
    <recommendedName>
        <fullName evidence="2">CCHC-type domain-containing protein</fullName>
    </recommendedName>
</protein>
<evidence type="ECO:0000259" key="2">
    <source>
        <dbReference type="PROSITE" id="PS50158"/>
    </source>
</evidence>
<proteinExistence type="predicted"/>
<accession>A0ABR0NEF1</accession>
<evidence type="ECO:0000313" key="4">
    <source>
        <dbReference type="Proteomes" id="UP001358586"/>
    </source>
</evidence>
<keyword evidence="1" id="KW-0863">Zinc-finger</keyword>
<feature type="domain" description="CCHC-type" evidence="2">
    <location>
        <begin position="48"/>
        <end position="61"/>
    </location>
</feature>
<sequence length="109" mass="12053">MELTVIVKFLGRNIGYNALHYSILFLWKPVLVDEVAQRVEYEALPIVCFACGKYGHVKEMCNLVVSSQNLTNLANKADKTSDKPTAVMGSIPMDSMDVGNLFPVAEKMA</sequence>
<keyword evidence="1" id="KW-0862">Zinc</keyword>
<dbReference type="PROSITE" id="PS50158">
    <property type="entry name" value="ZF_CCHC"/>
    <property type="match status" value="1"/>
</dbReference>
<name>A0ABR0NEF1_GOSAR</name>
<evidence type="ECO:0000256" key="1">
    <source>
        <dbReference type="PROSITE-ProRule" id="PRU00047"/>
    </source>
</evidence>
<keyword evidence="4" id="KW-1185">Reference proteome</keyword>
<evidence type="ECO:0000313" key="3">
    <source>
        <dbReference type="EMBL" id="KAK5793041.1"/>
    </source>
</evidence>
<gene>
    <name evidence="3" type="ORF">PVK06_034176</name>
</gene>
<reference evidence="3 4" key="1">
    <citation type="submission" date="2023-03" db="EMBL/GenBank/DDBJ databases">
        <title>WGS of Gossypium arboreum.</title>
        <authorList>
            <person name="Yu D."/>
        </authorList>
    </citation>
    <scope>NUCLEOTIDE SEQUENCE [LARGE SCALE GENOMIC DNA]</scope>
    <source>
        <tissue evidence="3">Leaf</tissue>
    </source>
</reference>
<organism evidence="3 4">
    <name type="scientific">Gossypium arboreum</name>
    <name type="common">Tree cotton</name>
    <name type="synonym">Gossypium nanking</name>
    <dbReference type="NCBI Taxonomy" id="29729"/>
    <lineage>
        <taxon>Eukaryota</taxon>
        <taxon>Viridiplantae</taxon>
        <taxon>Streptophyta</taxon>
        <taxon>Embryophyta</taxon>
        <taxon>Tracheophyta</taxon>
        <taxon>Spermatophyta</taxon>
        <taxon>Magnoliopsida</taxon>
        <taxon>eudicotyledons</taxon>
        <taxon>Gunneridae</taxon>
        <taxon>Pentapetalae</taxon>
        <taxon>rosids</taxon>
        <taxon>malvids</taxon>
        <taxon>Malvales</taxon>
        <taxon>Malvaceae</taxon>
        <taxon>Malvoideae</taxon>
        <taxon>Gossypium</taxon>
    </lineage>
</organism>